<evidence type="ECO:0000256" key="2">
    <source>
        <dbReference type="ARBA" id="ARBA00023002"/>
    </source>
</evidence>
<dbReference type="SUPFAM" id="SSF54665">
    <property type="entry name" value="CO dehydrogenase molybdoprotein N-domain-like"/>
    <property type="match status" value="1"/>
</dbReference>
<feature type="domain" description="Aldehyde oxidase/xanthine dehydrogenase a/b hammerhead" evidence="3">
    <location>
        <begin position="16"/>
        <end position="120"/>
    </location>
</feature>
<dbReference type="InterPro" id="IPR036856">
    <property type="entry name" value="Ald_Oxase/Xan_DH_a/b_sf"/>
</dbReference>
<accession>A0A2V3W360</accession>
<dbReference type="Proteomes" id="UP000247978">
    <property type="component" value="Unassembled WGS sequence"/>
</dbReference>
<reference evidence="4 5" key="1">
    <citation type="submission" date="2018-05" db="EMBL/GenBank/DDBJ databases">
        <title>Genomic Encyclopedia of Type Strains, Phase IV (KMG-IV): sequencing the most valuable type-strain genomes for metagenomic binning, comparative biology and taxonomic classification.</title>
        <authorList>
            <person name="Goeker M."/>
        </authorList>
    </citation>
    <scope>NUCLEOTIDE SEQUENCE [LARGE SCALE GENOMIC DNA]</scope>
    <source>
        <strain evidence="4 5">DSM 28556</strain>
    </source>
</reference>
<name>A0A2V3W360_9BACI</name>
<dbReference type="InterPro" id="IPR016208">
    <property type="entry name" value="Ald_Oxase/xanthine_DH-like"/>
</dbReference>
<dbReference type="RefSeq" id="WP_110394365.1">
    <property type="nucleotide sequence ID" value="NZ_JADIJL010000045.1"/>
</dbReference>
<evidence type="ECO:0000259" key="3">
    <source>
        <dbReference type="SMART" id="SM01008"/>
    </source>
</evidence>
<dbReference type="InterPro" id="IPR037165">
    <property type="entry name" value="AldOxase/xan_DH_Mopterin-bd_sf"/>
</dbReference>
<keyword evidence="5" id="KW-1185">Reference proteome</keyword>
<dbReference type="GO" id="GO:0005506">
    <property type="term" value="F:iron ion binding"/>
    <property type="evidence" value="ECO:0007669"/>
    <property type="project" value="InterPro"/>
</dbReference>
<gene>
    <name evidence="4" type="ORF">DFR56_10326</name>
</gene>
<dbReference type="Pfam" id="PF02738">
    <property type="entry name" value="MoCoBD_1"/>
    <property type="match status" value="1"/>
</dbReference>
<dbReference type="InterPro" id="IPR000674">
    <property type="entry name" value="Ald_Oxase/Xan_DH_a/b"/>
</dbReference>
<dbReference type="Gene3D" id="3.90.1170.50">
    <property type="entry name" value="Aldehyde oxidase/xanthine dehydrogenase, a/b hammerhead"/>
    <property type="match status" value="1"/>
</dbReference>
<organism evidence="4 5">
    <name type="scientific">Pseudogracilibacillus auburnensis</name>
    <dbReference type="NCBI Taxonomy" id="1494959"/>
    <lineage>
        <taxon>Bacteria</taxon>
        <taxon>Bacillati</taxon>
        <taxon>Bacillota</taxon>
        <taxon>Bacilli</taxon>
        <taxon>Bacillales</taxon>
        <taxon>Bacillaceae</taxon>
        <taxon>Pseudogracilibacillus</taxon>
    </lineage>
</organism>
<dbReference type="Gene3D" id="3.30.365.10">
    <property type="entry name" value="Aldehyde oxidase/xanthine dehydrogenase, molybdopterin binding domain"/>
    <property type="match status" value="4"/>
</dbReference>
<dbReference type="SMART" id="SM01008">
    <property type="entry name" value="Ald_Xan_dh_C"/>
    <property type="match status" value="1"/>
</dbReference>
<dbReference type="PANTHER" id="PTHR11908">
    <property type="entry name" value="XANTHINE DEHYDROGENASE"/>
    <property type="match status" value="1"/>
</dbReference>
<evidence type="ECO:0000256" key="1">
    <source>
        <dbReference type="ARBA" id="ARBA00022505"/>
    </source>
</evidence>
<proteinExistence type="predicted"/>
<dbReference type="Pfam" id="PF20256">
    <property type="entry name" value="MoCoBD_2"/>
    <property type="match status" value="1"/>
</dbReference>
<dbReference type="GO" id="GO:0016491">
    <property type="term" value="F:oxidoreductase activity"/>
    <property type="evidence" value="ECO:0007669"/>
    <property type="project" value="UniProtKB-KW"/>
</dbReference>
<sequence>MIGKSVPRKESENKVTGTAKYTDDFTTAGLLYAKILTSPHAHANITSIDSTKAEKLPGVRTIITGQDYPILTGSAIEDRPILAIDKIRYFGEPIAIVVADSEYEAQEACKYIDVRYELLPVIHTVHEALAGIKPFIHENLLQYYQVKKMAPNPKQNTANHIKIRKGNIDKGRKLSEVTVNVDVSLPPSDHAAMETRSVRAEIVANGQVHIHSSSQAPFAIKQNICKYFMLNESDVIVHCPLVGGGFGGKAAVQLELLAYVASKAVGGRLVSLTNTREDDFVTSPVHIGMSANVKLGATKTGKFKMCEIKFLFDAGAYVDESSDITTTAATNCTGPYNIDHVWCDSLCVYTNHTYATSFRGYGHGELTFAIERAIDTLANKLQIDSIELRKLNAIKTGDTTPTQAPLTKSNIGNTLKCIQRVKELIDWKQGEIIHLSDRIVRAKGISCLWKTSLSPTDATSGAIITFNQDGSINLHVGLVEIGQGTKTVLAQILAESMKVDISKIHVKMEVDTSVSPNHWKTVASTGIYMVGNAVLDAAENAKKQLKVTASYALRCSPDQLEVGNSQIYVKHDPKRFINLGTAAFGYKYSNGNAIGGEVIGQGSFIMHHLTEIDSHTGKGIGGPEWTVGAQAVEVELDRKTFSYKIKKAISVIDAGKILNPKAARGQVTGAMSMGLSWASREGFIYDDNGKVENNQFRTYKTFIFDEQPEYIVEFISTPQLDAPYGARPLGEHGIIGMPAALANSLSKAAGVSLNQLPLFPETIWKHARGEAIDYK</sequence>
<keyword evidence="2" id="KW-0560">Oxidoreductase</keyword>
<dbReference type="PANTHER" id="PTHR11908:SF132">
    <property type="entry name" value="ALDEHYDE OXIDASE 1-RELATED"/>
    <property type="match status" value="1"/>
</dbReference>
<keyword evidence="1" id="KW-0500">Molybdenum</keyword>
<dbReference type="InterPro" id="IPR008274">
    <property type="entry name" value="AldOxase/xan_DH_MoCoBD1"/>
</dbReference>
<comment type="caution">
    <text evidence="4">The sequence shown here is derived from an EMBL/GenBank/DDBJ whole genome shotgun (WGS) entry which is preliminary data.</text>
</comment>
<dbReference type="AlphaFoldDB" id="A0A2V3W360"/>
<evidence type="ECO:0000313" key="5">
    <source>
        <dbReference type="Proteomes" id="UP000247978"/>
    </source>
</evidence>
<dbReference type="Pfam" id="PF01315">
    <property type="entry name" value="Ald_Xan_dh_C"/>
    <property type="match status" value="1"/>
</dbReference>
<dbReference type="InterPro" id="IPR046867">
    <property type="entry name" value="AldOxase/xan_DH_MoCoBD2"/>
</dbReference>
<dbReference type="EMBL" id="QJJQ01000003">
    <property type="protein sequence ID" value="PXW88522.1"/>
    <property type="molecule type" value="Genomic_DNA"/>
</dbReference>
<protein>
    <submittedName>
        <fullName evidence="4">Xanthine dehydrogenase molybdenum binding subunit apoprotein</fullName>
    </submittedName>
</protein>
<dbReference type="SUPFAM" id="SSF56003">
    <property type="entry name" value="Molybdenum cofactor-binding domain"/>
    <property type="match status" value="1"/>
</dbReference>
<dbReference type="OrthoDB" id="9759099at2"/>
<evidence type="ECO:0000313" key="4">
    <source>
        <dbReference type="EMBL" id="PXW88522.1"/>
    </source>
</evidence>